<dbReference type="Gene3D" id="3.90.226.10">
    <property type="entry name" value="2-enoyl-CoA Hydratase, Chain A, domain 1"/>
    <property type="match status" value="1"/>
</dbReference>
<sequence>MHAATLPSAQPFNRPSTGRINAAIRRLAEPTLWLTVKPDAASGVHNFTPELIAEFRRTLDEISFDSATARVPHEFPRYAIVHSGDPNYFSQGGDLSFFLSCILKGDAEGLRRYSSSCLDVLLSWSSDFKSEMHTISLVQGRALGGGFEMALSSDHIIAEEQSTFGFPEIMFGLFPCTGAMGLVSARTNPHVAERLMTDKKVYTAAQLLDMGLIDQVCPTGQGELAVEQYIGTHAKRRKARMKVQQSRHRMSKIDPEEGLLVVDDWVETAMSLSPDEIRQLEMLILMQHGERPAEPSLKVA</sequence>
<dbReference type="PANTHER" id="PTHR11941">
    <property type="entry name" value="ENOYL-COA HYDRATASE-RELATED"/>
    <property type="match status" value="1"/>
</dbReference>
<dbReference type="EMBL" id="JACCKA010000082">
    <property type="protein sequence ID" value="NZA27619.1"/>
    <property type="molecule type" value="Genomic_DNA"/>
</dbReference>
<evidence type="ECO:0000313" key="3">
    <source>
        <dbReference type="Proteomes" id="UP000578091"/>
    </source>
</evidence>
<keyword evidence="2" id="KW-0413">Isomerase</keyword>
<dbReference type="CDD" id="cd06558">
    <property type="entry name" value="crotonase-like"/>
    <property type="match status" value="1"/>
</dbReference>
<dbReference type="PANTHER" id="PTHR11941:SF54">
    <property type="entry name" value="ENOYL-COA HYDRATASE, MITOCHONDRIAL"/>
    <property type="match status" value="1"/>
</dbReference>
<dbReference type="InterPro" id="IPR029045">
    <property type="entry name" value="ClpP/crotonase-like_dom_sf"/>
</dbReference>
<dbReference type="InterPro" id="IPR001753">
    <property type="entry name" value="Enoyl-CoA_hydra/iso"/>
</dbReference>
<dbReference type="GO" id="GO:0006635">
    <property type="term" value="P:fatty acid beta-oxidation"/>
    <property type="evidence" value="ECO:0007669"/>
    <property type="project" value="TreeGrafter"/>
</dbReference>
<dbReference type="NCBIfam" id="NF006452">
    <property type="entry name" value="PRK08788.1"/>
    <property type="match status" value="1"/>
</dbReference>
<dbReference type="Pfam" id="PF00378">
    <property type="entry name" value="ECH_1"/>
    <property type="match status" value="1"/>
</dbReference>
<dbReference type="Gene3D" id="6.20.390.30">
    <property type="match status" value="1"/>
</dbReference>
<protein>
    <submittedName>
        <fullName evidence="2">Enoyl-CoA hydratase/isomerase family protein</fullName>
    </submittedName>
</protein>
<gene>
    <name evidence="2" type="ORF">H0E84_14660</name>
</gene>
<accession>A0A853JG95</accession>
<reference evidence="2 3" key="1">
    <citation type="submission" date="2020-07" db="EMBL/GenBank/DDBJ databases">
        <title>Luteimonas sp. SJ-92.</title>
        <authorList>
            <person name="Huang X.-X."/>
            <person name="Xu L."/>
            <person name="Sun J.-Q."/>
        </authorList>
    </citation>
    <scope>NUCLEOTIDE SEQUENCE [LARGE SCALE GENOMIC DNA]</scope>
    <source>
        <strain evidence="2 3">SJ-92</strain>
    </source>
</reference>
<evidence type="ECO:0000313" key="2">
    <source>
        <dbReference type="EMBL" id="NZA27619.1"/>
    </source>
</evidence>
<comment type="caution">
    <text evidence="2">The sequence shown here is derived from an EMBL/GenBank/DDBJ whole genome shotgun (WGS) entry which is preliminary data.</text>
</comment>
<name>A0A853JG95_9GAMM</name>
<proteinExistence type="inferred from homology"/>
<dbReference type="GO" id="GO:0016853">
    <property type="term" value="F:isomerase activity"/>
    <property type="evidence" value="ECO:0007669"/>
    <property type="project" value="UniProtKB-KW"/>
</dbReference>
<dbReference type="AlphaFoldDB" id="A0A853JG95"/>
<dbReference type="RefSeq" id="WP_180679391.1">
    <property type="nucleotide sequence ID" value="NZ_JACCKA010000082.1"/>
</dbReference>
<organism evidence="2 3">
    <name type="scientific">Luteimonas salinisoli</name>
    <dbReference type="NCBI Taxonomy" id="2752307"/>
    <lineage>
        <taxon>Bacteria</taxon>
        <taxon>Pseudomonadati</taxon>
        <taxon>Pseudomonadota</taxon>
        <taxon>Gammaproteobacteria</taxon>
        <taxon>Lysobacterales</taxon>
        <taxon>Lysobacteraceae</taxon>
        <taxon>Luteimonas</taxon>
    </lineage>
</organism>
<evidence type="ECO:0000256" key="1">
    <source>
        <dbReference type="ARBA" id="ARBA00005254"/>
    </source>
</evidence>
<dbReference type="Proteomes" id="UP000578091">
    <property type="component" value="Unassembled WGS sequence"/>
</dbReference>
<comment type="similarity">
    <text evidence="1">Belongs to the enoyl-CoA hydratase/isomerase family.</text>
</comment>
<keyword evidence="3" id="KW-1185">Reference proteome</keyword>
<dbReference type="SUPFAM" id="SSF52096">
    <property type="entry name" value="ClpP/crotonase"/>
    <property type="match status" value="1"/>
</dbReference>